<accession>A0A6B3LAI8</accession>
<dbReference type="AlphaFoldDB" id="A0A6B3LAI8"/>
<evidence type="ECO:0000313" key="2">
    <source>
        <dbReference type="Proteomes" id="UP000475117"/>
    </source>
</evidence>
<keyword evidence="2" id="KW-1185">Reference proteome</keyword>
<gene>
    <name evidence="1" type="ORF">G3M56_006515</name>
</gene>
<organism evidence="1 2">
    <name type="scientific">Sulfuriroseicoccus oceanibius</name>
    <dbReference type="NCBI Taxonomy" id="2707525"/>
    <lineage>
        <taxon>Bacteria</taxon>
        <taxon>Pseudomonadati</taxon>
        <taxon>Verrucomicrobiota</taxon>
        <taxon>Verrucomicrobiia</taxon>
        <taxon>Verrucomicrobiales</taxon>
        <taxon>Verrucomicrobiaceae</taxon>
        <taxon>Sulfuriroseicoccus</taxon>
    </lineage>
</organism>
<reference evidence="1 2" key="1">
    <citation type="submission" date="2020-12" db="EMBL/GenBank/DDBJ databases">
        <title>Sulforoseuscoccus oceanibium gen. nov., sp. nov., a representative of the phylum Verrucomicrobia with special cytoplasmic membrane, and proposal of Sulforoseuscoccusaceae fam. nov.</title>
        <authorList>
            <person name="Xi F."/>
        </authorList>
    </citation>
    <scope>NUCLEOTIDE SEQUENCE [LARGE SCALE GENOMIC DNA]</scope>
    <source>
        <strain evidence="1 2">T37</strain>
    </source>
</reference>
<sequence length="79" mass="8583">MSKSADNPEVTTEITITGNLTHKAFHAVAKNGYRFVAVLPMKLADQAETVTPGSRWIAQFSPFDFSSARLVEKVADAAE</sequence>
<dbReference type="KEGG" id="soa:G3M56_006515"/>
<dbReference type="RefSeq" id="WP_164363013.1">
    <property type="nucleotide sequence ID" value="NZ_CP066776.1"/>
</dbReference>
<proteinExistence type="predicted"/>
<dbReference type="EMBL" id="CP066776">
    <property type="protein sequence ID" value="QQL46231.1"/>
    <property type="molecule type" value="Genomic_DNA"/>
</dbReference>
<name>A0A6B3LAI8_9BACT</name>
<dbReference type="Proteomes" id="UP000475117">
    <property type="component" value="Chromosome"/>
</dbReference>
<protein>
    <submittedName>
        <fullName evidence="1">Uncharacterized protein</fullName>
    </submittedName>
</protein>
<evidence type="ECO:0000313" key="1">
    <source>
        <dbReference type="EMBL" id="QQL46231.1"/>
    </source>
</evidence>